<organism evidence="15 16">
    <name type="scientific">Citroniella saccharovorans</name>
    <dbReference type="NCBI Taxonomy" id="2053367"/>
    <lineage>
        <taxon>Bacteria</taxon>
        <taxon>Bacillati</taxon>
        <taxon>Bacillota</taxon>
        <taxon>Tissierellia</taxon>
        <taxon>Tissierellales</taxon>
        <taxon>Peptoniphilaceae</taxon>
        <taxon>Citroniella</taxon>
    </lineage>
</organism>
<dbReference type="Proteomes" id="UP001357733">
    <property type="component" value="Unassembled WGS sequence"/>
</dbReference>
<evidence type="ECO:0000256" key="4">
    <source>
        <dbReference type="ARBA" id="ARBA00012961"/>
    </source>
</evidence>
<evidence type="ECO:0000259" key="14">
    <source>
        <dbReference type="PROSITE" id="PS50052"/>
    </source>
</evidence>
<dbReference type="SUPFAM" id="SSF52540">
    <property type="entry name" value="P-loop containing nucleoside triphosphate hydrolases"/>
    <property type="match status" value="1"/>
</dbReference>
<evidence type="ECO:0000256" key="2">
    <source>
        <dbReference type="ARBA" id="ARBA00004496"/>
    </source>
</evidence>
<dbReference type="Gene3D" id="3.30.63.10">
    <property type="entry name" value="Guanylate Kinase phosphate binding domain"/>
    <property type="match status" value="1"/>
</dbReference>
<dbReference type="PANTHER" id="PTHR23117:SF13">
    <property type="entry name" value="GUANYLATE KINASE"/>
    <property type="match status" value="1"/>
</dbReference>
<comment type="caution">
    <text evidence="15">The sequence shown here is derived from an EMBL/GenBank/DDBJ whole genome shotgun (WGS) entry which is preliminary data.</text>
</comment>
<comment type="function">
    <text evidence="1 13">Essential for recycling GMP and indirectly, cGMP.</text>
</comment>
<dbReference type="FunFam" id="3.30.63.10:FF:000005">
    <property type="entry name" value="Guanylate kinase"/>
    <property type="match status" value="1"/>
</dbReference>
<evidence type="ECO:0000256" key="5">
    <source>
        <dbReference type="ARBA" id="ARBA00016296"/>
    </source>
</evidence>
<dbReference type="EMBL" id="JAYKOT010000003">
    <property type="protein sequence ID" value="MEB3429503.1"/>
    <property type="molecule type" value="Genomic_DNA"/>
</dbReference>
<evidence type="ECO:0000256" key="1">
    <source>
        <dbReference type="ARBA" id="ARBA00003531"/>
    </source>
</evidence>
<dbReference type="GO" id="GO:0005829">
    <property type="term" value="C:cytosol"/>
    <property type="evidence" value="ECO:0007669"/>
    <property type="project" value="TreeGrafter"/>
</dbReference>
<dbReference type="GO" id="GO:0004385">
    <property type="term" value="F:GMP kinase activity"/>
    <property type="evidence" value="ECO:0007669"/>
    <property type="project" value="UniProtKB-UniRule"/>
</dbReference>
<keyword evidence="9 13" id="KW-0418">Kinase</keyword>
<gene>
    <name evidence="13 15" type="primary">gmk</name>
    <name evidence="15" type="ORF">VLK81_05675</name>
</gene>
<dbReference type="InterPro" id="IPR027417">
    <property type="entry name" value="P-loop_NTPase"/>
</dbReference>
<dbReference type="GO" id="GO:0005524">
    <property type="term" value="F:ATP binding"/>
    <property type="evidence" value="ECO:0007669"/>
    <property type="project" value="UniProtKB-UniRule"/>
</dbReference>
<comment type="subcellular location">
    <subcellularLocation>
        <location evidence="2 13">Cytoplasm</location>
    </subcellularLocation>
</comment>
<proteinExistence type="inferred from homology"/>
<protein>
    <recommendedName>
        <fullName evidence="5 13">Guanylate kinase</fullName>
        <ecNumber evidence="4 13">2.7.4.8</ecNumber>
    </recommendedName>
    <alternativeName>
        <fullName evidence="11 13">GMP kinase</fullName>
    </alternativeName>
</protein>
<keyword evidence="16" id="KW-1185">Reference proteome</keyword>
<evidence type="ECO:0000256" key="11">
    <source>
        <dbReference type="ARBA" id="ARBA00030128"/>
    </source>
</evidence>
<dbReference type="InterPro" id="IPR020590">
    <property type="entry name" value="Guanylate_kinase_CS"/>
</dbReference>
<evidence type="ECO:0000256" key="12">
    <source>
        <dbReference type="ARBA" id="ARBA00048594"/>
    </source>
</evidence>
<comment type="catalytic activity">
    <reaction evidence="12 13">
        <text>GMP + ATP = GDP + ADP</text>
        <dbReference type="Rhea" id="RHEA:20780"/>
        <dbReference type="ChEBI" id="CHEBI:30616"/>
        <dbReference type="ChEBI" id="CHEBI:58115"/>
        <dbReference type="ChEBI" id="CHEBI:58189"/>
        <dbReference type="ChEBI" id="CHEBI:456216"/>
        <dbReference type="EC" id="2.7.4.8"/>
    </reaction>
</comment>
<dbReference type="Gene3D" id="3.40.50.300">
    <property type="entry name" value="P-loop containing nucleotide triphosphate hydrolases"/>
    <property type="match status" value="1"/>
</dbReference>
<sequence>MRKGKLFVVSGPSGVGKGSICSEVIKGDENINFSVSVTTRLPRAGEIEGIHYFFRKKEEFENLISENSFLEYAKVFDNYYGTLKDYVFEKLDKGENIILDIDTQGALNVKANYSEAILVFILPPSLDELKSRLMNRATENESELKKRINGARAEIKKAINYDYIIINDDLNKAICDLKTIIYVEKLKTDKKVIENILEEEI</sequence>
<feature type="binding site" evidence="13">
    <location>
        <begin position="11"/>
        <end position="18"/>
    </location>
    <ligand>
        <name>ATP</name>
        <dbReference type="ChEBI" id="CHEBI:30616"/>
    </ligand>
</feature>
<evidence type="ECO:0000256" key="13">
    <source>
        <dbReference type="HAMAP-Rule" id="MF_00328"/>
    </source>
</evidence>
<evidence type="ECO:0000256" key="9">
    <source>
        <dbReference type="ARBA" id="ARBA00022777"/>
    </source>
</evidence>
<comment type="similarity">
    <text evidence="3 13">Belongs to the guanylate kinase family.</text>
</comment>
<evidence type="ECO:0000256" key="10">
    <source>
        <dbReference type="ARBA" id="ARBA00022840"/>
    </source>
</evidence>
<dbReference type="SMART" id="SM00072">
    <property type="entry name" value="GuKc"/>
    <property type="match status" value="1"/>
</dbReference>
<evidence type="ECO:0000256" key="3">
    <source>
        <dbReference type="ARBA" id="ARBA00005790"/>
    </source>
</evidence>
<reference evidence="15 16" key="1">
    <citation type="submission" date="2024-01" db="EMBL/GenBank/DDBJ databases">
        <title>Complete genome sequence of Citroniella saccharovorans strain M6.X9, isolated from human fecal sample.</title>
        <authorList>
            <person name="Cheng G."/>
            <person name="Westerholm M."/>
            <person name="Schnurer A."/>
        </authorList>
    </citation>
    <scope>NUCLEOTIDE SEQUENCE [LARGE SCALE GENOMIC DNA]</scope>
    <source>
        <strain evidence="15 16">DSM 29873</strain>
    </source>
</reference>
<keyword evidence="7 13" id="KW-0808">Transferase</keyword>
<keyword evidence="8 13" id="KW-0547">Nucleotide-binding</keyword>
<evidence type="ECO:0000256" key="6">
    <source>
        <dbReference type="ARBA" id="ARBA00022490"/>
    </source>
</evidence>
<dbReference type="AlphaFoldDB" id="A0AAW9MPN8"/>
<dbReference type="Pfam" id="PF00625">
    <property type="entry name" value="Guanylate_kin"/>
    <property type="match status" value="1"/>
</dbReference>
<accession>A0AAW9MPN8</accession>
<dbReference type="EC" id="2.7.4.8" evidence="4 13"/>
<evidence type="ECO:0000256" key="8">
    <source>
        <dbReference type="ARBA" id="ARBA00022741"/>
    </source>
</evidence>
<dbReference type="PROSITE" id="PS00856">
    <property type="entry name" value="GUANYLATE_KINASE_1"/>
    <property type="match status" value="1"/>
</dbReference>
<keyword evidence="10 13" id="KW-0067">ATP-binding</keyword>
<dbReference type="RefSeq" id="WP_324619688.1">
    <property type="nucleotide sequence ID" value="NZ_JAYKOT010000003.1"/>
</dbReference>
<dbReference type="NCBIfam" id="TIGR03263">
    <property type="entry name" value="guanyl_kin"/>
    <property type="match status" value="1"/>
</dbReference>
<keyword evidence="6 13" id="KW-0963">Cytoplasm</keyword>
<evidence type="ECO:0000313" key="15">
    <source>
        <dbReference type="EMBL" id="MEB3429503.1"/>
    </source>
</evidence>
<dbReference type="CDD" id="cd00071">
    <property type="entry name" value="GMPK"/>
    <property type="match status" value="1"/>
</dbReference>
<evidence type="ECO:0000256" key="7">
    <source>
        <dbReference type="ARBA" id="ARBA00022679"/>
    </source>
</evidence>
<dbReference type="PROSITE" id="PS50052">
    <property type="entry name" value="GUANYLATE_KINASE_2"/>
    <property type="match status" value="1"/>
</dbReference>
<dbReference type="InterPro" id="IPR008145">
    <property type="entry name" value="GK/Ca_channel_bsu"/>
</dbReference>
<dbReference type="HAMAP" id="MF_00328">
    <property type="entry name" value="Guanylate_kinase"/>
    <property type="match status" value="1"/>
</dbReference>
<name>A0AAW9MPN8_9FIRM</name>
<dbReference type="InterPro" id="IPR017665">
    <property type="entry name" value="Guanylate_kinase"/>
</dbReference>
<dbReference type="PANTHER" id="PTHR23117">
    <property type="entry name" value="GUANYLATE KINASE-RELATED"/>
    <property type="match status" value="1"/>
</dbReference>
<evidence type="ECO:0000313" key="16">
    <source>
        <dbReference type="Proteomes" id="UP001357733"/>
    </source>
</evidence>
<dbReference type="InterPro" id="IPR008144">
    <property type="entry name" value="Guanylate_kin-like_dom"/>
</dbReference>
<feature type="domain" description="Guanylate kinase-like" evidence="14">
    <location>
        <begin position="4"/>
        <end position="182"/>
    </location>
</feature>